<dbReference type="SUPFAM" id="SSF56645">
    <property type="entry name" value="Acyl-CoA dehydrogenase NM domain-like"/>
    <property type="match status" value="1"/>
</dbReference>
<keyword evidence="2" id="KW-1185">Reference proteome</keyword>
<evidence type="ECO:0000313" key="1">
    <source>
        <dbReference type="EMBL" id="MDN4504829.1"/>
    </source>
</evidence>
<sequence>MHGAIGYTLEHDPGLWLTKTRARRRRGARRATTAIGYDPALWARLVDQIWAAALSIPEEPDGAGATRVETHLVCEELGRRLTPSPMLG</sequence>
<dbReference type="InterPro" id="IPR037069">
    <property type="entry name" value="AcylCoA_DH/ox_N_sf"/>
</dbReference>
<gene>
    <name evidence="1" type="ORF">QYF62_01965</name>
</gene>
<dbReference type="Gene3D" id="1.10.540.10">
    <property type="entry name" value="Acyl-CoA dehydrogenase/oxidase, N-terminal domain"/>
    <property type="match status" value="1"/>
</dbReference>
<comment type="caution">
    <text evidence="1">The sequence shown here is derived from an EMBL/GenBank/DDBJ whole genome shotgun (WGS) entry which is preliminary data.</text>
</comment>
<reference evidence="1 2" key="1">
    <citation type="submission" date="2023-07" db="EMBL/GenBank/DDBJ databases">
        <title>Strategy for survival of the halotoleranting strain Dietzia MX2 from the Yakshinskoe mineral salts deposit.</title>
        <authorList>
            <person name="Kharitonova M.A."/>
            <person name="Kupriyanova-Ashina F.G."/>
            <person name="Shakirov T.R."/>
            <person name="Vafina M.S."/>
            <person name="Ilinskaya O.N."/>
        </authorList>
    </citation>
    <scope>NUCLEOTIDE SEQUENCE [LARGE SCALE GENOMIC DNA]</scope>
    <source>
        <strain evidence="1 2">MX2</strain>
    </source>
</reference>
<proteinExistence type="predicted"/>
<dbReference type="EMBL" id="JAUHTB010000002">
    <property type="protein sequence ID" value="MDN4504829.1"/>
    <property type="molecule type" value="Genomic_DNA"/>
</dbReference>
<dbReference type="RefSeq" id="WP_069390192.1">
    <property type="nucleotide sequence ID" value="NZ_JAPWIO010000036.1"/>
</dbReference>
<evidence type="ECO:0000313" key="2">
    <source>
        <dbReference type="Proteomes" id="UP001172702"/>
    </source>
</evidence>
<dbReference type="InterPro" id="IPR009100">
    <property type="entry name" value="AcylCoA_DH/oxidase_NM_dom_sf"/>
</dbReference>
<protein>
    <submittedName>
        <fullName evidence="1">Uncharacterized protein</fullName>
    </submittedName>
</protein>
<organism evidence="1 2">
    <name type="scientific">Dietzia maris</name>
    <dbReference type="NCBI Taxonomy" id="37915"/>
    <lineage>
        <taxon>Bacteria</taxon>
        <taxon>Bacillati</taxon>
        <taxon>Actinomycetota</taxon>
        <taxon>Actinomycetes</taxon>
        <taxon>Mycobacteriales</taxon>
        <taxon>Dietziaceae</taxon>
        <taxon>Dietzia</taxon>
    </lineage>
</organism>
<accession>A0ABT8GX90</accession>
<dbReference type="Proteomes" id="UP001172702">
    <property type="component" value="Unassembled WGS sequence"/>
</dbReference>
<name>A0ABT8GX90_9ACTN</name>